<accession>A0ABY8DFN6</accession>
<gene>
    <name evidence="1" type="ORF">PZN02_001573</name>
</gene>
<sequence length="83" mass="9268">MVSQVVEDILAFPDIKTLAFQLADDGFAEFFQGNPRIGPSLGRRDHLPEQHPREIVTRRPASGLGRIPHILLANCLFCIALFL</sequence>
<organism evidence="1 2">
    <name type="scientific">Sinorhizobium garamanticum</name>
    <dbReference type="NCBI Taxonomy" id="680247"/>
    <lineage>
        <taxon>Bacteria</taxon>
        <taxon>Pseudomonadati</taxon>
        <taxon>Pseudomonadota</taxon>
        <taxon>Alphaproteobacteria</taxon>
        <taxon>Hyphomicrobiales</taxon>
        <taxon>Rhizobiaceae</taxon>
        <taxon>Sinorhizobium/Ensifer group</taxon>
        <taxon>Sinorhizobium</taxon>
    </lineage>
</organism>
<dbReference type="RefSeq" id="WP_280661020.1">
    <property type="nucleotide sequence ID" value="NZ_CP120373.1"/>
</dbReference>
<keyword evidence="2" id="KW-1185">Reference proteome</keyword>
<name>A0ABY8DFN6_9HYPH</name>
<evidence type="ECO:0000313" key="2">
    <source>
        <dbReference type="Proteomes" id="UP001229355"/>
    </source>
</evidence>
<dbReference type="EMBL" id="CP120373">
    <property type="protein sequence ID" value="WEX89032.1"/>
    <property type="molecule type" value="Genomic_DNA"/>
</dbReference>
<dbReference type="Proteomes" id="UP001229355">
    <property type="component" value="Chromosome 1"/>
</dbReference>
<protein>
    <submittedName>
        <fullName evidence="1">Uncharacterized protein</fullName>
    </submittedName>
</protein>
<proteinExistence type="predicted"/>
<evidence type="ECO:0000313" key="1">
    <source>
        <dbReference type="EMBL" id="WEX89032.1"/>
    </source>
</evidence>
<reference evidence="1 2" key="1">
    <citation type="submission" date="2023-03" db="EMBL/GenBank/DDBJ databases">
        <authorList>
            <person name="Kaur S."/>
            <person name="Espinosa-Saiz D."/>
            <person name="Velazquez E."/>
            <person name="Menendez E."/>
            <person name="diCenzo G.C."/>
        </authorList>
    </citation>
    <scope>NUCLEOTIDE SEQUENCE [LARGE SCALE GENOMIC DNA]</scope>
    <source>
        <strain evidence="1 2">LMG 24692</strain>
    </source>
</reference>